<gene>
    <name evidence="2" type="ORF">RchiOBHm_Chr1g0320951</name>
</gene>
<sequence length="58" mass="6385">MTVTEVERDCESEEYLLVLPQYSNSSSESRLHAVSGLNGERGKIGGSFPTRSLQSNTH</sequence>
<protein>
    <submittedName>
        <fullName evidence="2">Uncharacterized protein</fullName>
    </submittedName>
</protein>
<keyword evidence="3" id="KW-1185">Reference proteome</keyword>
<name>A0A2P6S8W1_ROSCH</name>
<dbReference type="Proteomes" id="UP000238479">
    <property type="component" value="Chromosome 1"/>
</dbReference>
<dbReference type="Gramene" id="PRQ55104">
    <property type="protein sequence ID" value="PRQ55104"/>
    <property type="gene ID" value="RchiOBHm_Chr1g0320951"/>
</dbReference>
<dbReference type="EMBL" id="PDCK01000039">
    <property type="protein sequence ID" value="PRQ55104.1"/>
    <property type="molecule type" value="Genomic_DNA"/>
</dbReference>
<evidence type="ECO:0000313" key="2">
    <source>
        <dbReference type="EMBL" id="PRQ55104.1"/>
    </source>
</evidence>
<dbReference type="AlphaFoldDB" id="A0A2P6S8W1"/>
<evidence type="ECO:0000313" key="3">
    <source>
        <dbReference type="Proteomes" id="UP000238479"/>
    </source>
</evidence>
<feature type="compositionally biased region" description="Polar residues" evidence="1">
    <location>
        <begin position="49"/>
        <end position="58"/>
    </location>
</feature>
<reference evidence="2 3" key="1">
    <citation type="journal article" date="2018" name="Nat. Genet.">
        <title>The Rosa genome provides new insights in the design of modern roses.</title>
        <authorList>
            <person name="Bendahmane M."/>
        </authorList>
    </citation>
    <scope>NUCLEOTIDE SEQUENCE [LARGE SCALE GENOMIC DNA]</scope>
    <source>
        <strain evidence="3">cv. Old Blush</strain>
    </source>
</reference>
<organism evidence="2 3">
    <name type="scientific">Rosa chinensis</name>
    <name type="common">China rose</name>
    <dbReference type="NCBI Taxonomy" id="74649"/>
    <lineage>
        <taxon>Eukaryota</taxon>
        <taxon>Viridiplantae</taxon>
        <taxon>Streptophyta</taxon>
        <taxon>Embryophyta</taxon>
        <taxon>Tracheophyta</taxon>
        <taxon>Spermatophyta</taxon>
        <taxon>Magnoliopsida</taxon>
        <taxon>eudicotyledons</taxon>
        <taxon>Gunneridae</taxon>
        <taxon>Pentapetalae</taxon>
        <taxon>rosids</taxon>
        <taxon>fabids</taxon>
        <taxon>Rosales</taxon>
        <taxon>Rosaceae</taxon>
        <taxon>Rosoideae</taxon>
        <taxon>Rosoideae incertae sedis</taxon>
        <taxon>Rosa</taxon>
    </lineage>
</organism>
<comment type="caution">
    <text evidence="2">The sequence shown here is derived from an EMBL/GenBank/DDBJ whole genome shotgun (WGS) entry which is preliminary data.</text>
</comment>
<evidence type="ECO:0000256" key="1">
    <source>
        <dbReference type="SAM" id="MobiDB-lite"/>
    </source>
</evidence>
<proteinExistence type="predicted"/>
<feature type="region of interest" description="Disordered" evidence="1">
    <location>
        <begin position="36"/>
        <end position="58"/>
    </location>
</feature>
<accession>A0A2P6S8W1</accession>